<keyword evidence="3" id="KW-1185">Reference proteome</keyword>
<gene>
    <name evidence="2" type="ORF">GCM10009030_33420</name>
</gene>
<dbReference type="AlphaFoldDB" id="A0A830GR24"/>
<reference evidence="2" key="1">
    <citation type="journal article" date="2014" name="Int. J. Syst. Evol. Microbiol.">
        <title>Complete genome sequence of Corynebacterium casei LMG S-19264T (=DSM 44701T), isolated from a smear-ripened cheese.</title>
        <authorList>
            <consortium name="US DOE Joint Genome Institute (JGI-PGF)"/>
            <person name="Walter F."/>
            <person name="Albersmeier A."/>
            <person name="Kalinowski J."/>
            <person name="Ruckert C."/>
        </authorList>
    </citation>
    <scope>NUCLEOTIDE SEQUENCE</scope>
    <source>
        <strain evidence="2">JCM 17820</strain>
    </source>
</reference>
<protein>
    <recommendedName>
        <fullName evidence="1">DUF8159 domain-containing protein</fullName>
    </recommendedName>
</protein>
<evidence type="ECO:0000313" key="2">
    <source>
        <dbReference type="EMBL" id="GGO00607.1"/>
    </source>
</evidence>
<dbReference type="RefSeq" id="WP_189000754.1">
    <property type="nucleotide sequence ID" value="NZ_BMOU01000006.1"/>
</dbReference>
<dbReference type="EMBL" id="BMOU01000006">
    <property type="protein sequence ID" value="GGO00607.1"/>
    <property type="molecule type" value="Genomic_DNA"/>
</dbReference>
<evidence type="ECO:0000313" key="3">
    <source>
        <dbReference type="Proteomes" id="UP000605784"/>
    </source>
</evidence>
<accession>A0A830GR24</accession>
<proteinExistence type="predicted"/>
<feature type="domain" description="DUF8159" evidence="1">
    <location>
        <begin position="5"/>
        <end position="118"/>
    </location>
</feature>
<dbReference type="InterPro" id="IPR058473">
    <property type="entry name" value="DUF8159"/>
</dbReference>
<organism evidence="2 3">
    <name type="scientific">Haloarcula pellucida</name>
    <dbReference type="NCBI Taxonomy" id="1427151"/>
    <lineage>
        <taxon>Archaea</taxon>
        <taxon>Methanobacteriati</taxon>
        <taxon>Methanobacteriota</taxon>
        <taxon>Stenosarchaea group</taxon>
        <taxon>Halobacteria</taxon>
        <taxon>Halobacteriales</taxon>
        <taxon>Haloarculaceae</taxon>
        <taxon>Haloarcula</taxon>
    </lineage>
</organism>
<evidence type="ECO:0000259" key="1">
    <source>
        <dbReference type="Pfam" id="PF26490"/>
    </source>
</evidence>
<dbReference type="Proteomes" id="UP000605784">
    <property type="component" value="Unassembled WGS sequence"/>
</dbReference>
<dbReference type="Pfam" id="PF26490">
    <property type="entry name" value="DUF8159"/>
    <property type="match status" value="1"/>
</dbReference>
<reference evidence="2" key="2">
    <citation type="submission" date="2020-09" db="EMBL/GenBank/DDBJ databases">
        <authorList>
            <person name="Sun Q."/>
            <person name="Ohkuma M."/>
        </authorList>
    </citation>
    <scope>NUCLEOTIDE SEQUENCE</scope>
    <source>
        <strain evidence="2">JCM 17820</strain>
    </source>
</reference>
<name>A0A830GR24_9EURY</name>
<sequence length="120" mass="13698">MHKDEFDDFEFQVESRLTSHGVYVQEFEERADENTYAVTYESIAAEPGSVPHSEIGRVINVLRDLHADDWSGADVEATVHDLEGEVRGYWYVDAEWFDGLHNGDLSQTDFSQKVLETLSV</sequence>
<comment type="caution">
    <text evidence="2">The sequence shown here is derived from an EMBL/GenBank/DDBJ whole genome shotgun (WGS) entry which is preliminary data.</text>
</comment>